<comment type="caution">
    <text evidence="10">The sequence shown here is derived from an EMBL/GenBank/DDBJ whole genome shotgun (WGS) entry which is preliminary data.</text>
</comment>
<keyword evidence="3" id="KW-0597">Phosphoprotein</keyword>
<evidence type="ECO:0000256" key="8">
    <source>
        <dbReference type="SAM" id="Phobius"/>
    </source>
</evidence>
<dbReference type="Proteomes" id="UP000659388">
    <property type="component" value="Unassembled WGS sequence"/>
</dbReference>
<evidence type="ECO:0000256" key="1">
    <source>
        <dbReference type="ARBA" id="ARBA00000085"/>
    </source>
</evidence>
<proteinExistence type="predicted"/>
<evidence type="ECO:0000256" key="5">
    <source>
        <dbReference type="ARBA" id="ARBA00022777"/>
    </source>
</evidence>
<evidence type="ECO:0000259" key="9">
    <source>
        <dbReference type="PROSITE" id="PS50109"/>
    </source>
</evidence>
<evidence type="ECO:0000313" key="10">
    <source>
        <dbReference type="EMBL" id="MBL3658107.1"/>
    </source>
</evidence>
<keyword evidence="8" id="KW-1133">Transmembrane helix</keyword>
<dbReference type="SUPFAM" id="SSF47384">
    <property type="entry name" value="Homodimeric domain of signal transducing histidine kinase"/>
    <property type="match status" value="1"/>
</dbReference>
<evidence type="ECO:0000313" key="11">
    <source>
        <dbReference type="Proteomes" id="UP000659388"/>
    </source>
</evidence>
<keyword evidence="5 10" id="KW-0418">Kinase</keyword>
<dbReference type="GO" id="GO:0000155">
    <property type="term" value="F:phosphorelay sensor kinase activity"/>
    <property type="evidence" value="ECO:0007669"/>
    <property type="project" value="InterPro"/>
</dbReference>
<evidence type="ECO:0000256" key="3">
    <source>
        <dbReference type="ARBA" id="ARBA00022553"/>
    </source>
</evidence>
<sequence>MSISIKKVWKVVIIMILPLFVFTNSFSQDLARADSLINVLGSSDLVLADTLKERILWGIYTTHPNPEVVIKYADQAIDLELNNNYPDNVKKEEWLALAYLNKGQAYKIKGDLEEALRNLLKSMRYANVTHKDHLRASVYNEIAGVYLFQTNYSTAIEYYNLSINIFRISHDSIQLATTLLNTGDLYRLNQKEDSALLYFAESKIIFEKNNYDIGIAYNEGNIGLVYAQQGKYDSAEMNLANAIGTLERFGDKYPVAVYNISMADIYKDRGEYKKALKYAQSSFDVAIEEGFKEQVRDASQKLSEIYSELGDYQLAFDYQGKYYAYKDSVVDQETIRKMADMRTEYEVNQKQAEVDLLESEKRRQSIVAISLGAVAVLVGIVAFLLYKNNKHRRQANNLLREQKEEIEAQRDQLDELNSTKDRFFSIISHDLRGPVHAFKGMSRLIKILVEEENIEDLKELNVHFDNSVNQLSSLLDDLLDWAVAQQGNIPVKPEKVELNKLTDDLFELFHNMARAKDIELTADFKEDLVLHADMNCLNTILRNILNNALKFTPDKGKIKLTAERSNGMVAISVEDTGIGISKDKLDSLFKLDGNKRSWGTQGEKGLGLGLQLVYQFTELNGGKVTVKSEENKGSIFTVYLPAYIDC</sequence>
<dbReference type="SUPFAM" id="SSF55874">
    <property type="entry name" value="ATPase domain of HSP90 chaperone/DNA topoisomerase II/histidine kinase"/>
    <property type="match status" value="1"/>
</dbReference>
<organism evidence="10 11">
    <name type="scientific">Fulvivirga sediminis</name>
    <dbReference type="NCBI Taxonomy" id="2803949"/>
    <lineage>
        <taxon>Bacteria</taxon>
        <taxon>Pseudomonadati</taxon>
        <taxon>Bacteroidota</taxon>
        <taxon>Cytophagia</taxon>
        <taxon>Cytophagales</taxon>
        <taxon>Fulvivirgaceae</taxon>
        <taxon>Fulvivirga</taxon>
    </lineage>
</organism>
<dbReference type="InterPro" id="IPR005467">
    <property type="entry name" value="His_kinase_dom"/>
</dbReference>
<name>A0A937K2R2_9BACT</name>
<dbReference type="InterPro" id="IPR003594">
    <property type="entry name" value="HATPase_dom"/>
</dbReference>
<keyword evidence="11" id="KW-1185">Reference proteome</keyword>
<keyword evidence="4" id="KW-0808">Transferase</keyword>
<dbReference type="RefSeq" id="WP_202245894.1">
    <property type="nucleotide sequence ID" value="NZ_JAESIY010000010.1"/>
</dbReference>
<evidence type="ECO:0000256" key="6">
    <source>
        <dbReference type="ARBA" id="ARBA00023012"/>
    </source>
</evidence>
<evidence type="ECO:0000256" key="2">
    <source>
        <dbReference type="ARBA" id="ARBA00012438"/>
    </source>
</evidence>
<dbReference type="AlphaFoldDB" id="A0A937K2R2"/>
<dbReference type="InterPro" id="IPR036890">
    <property type="entry name" value="HATPase_C_sf"/>
</dbReference>
<dbReference type="PROSITE" id="PS50109">
    <property type="entry name" value="HIS_KIN"/>
    <property type="match status" value="1"/>
</dbReference>
<dbReference type="SMART" id="SM00387">
    <property type="entry name" value="HATPase_c"/>
    <property type="match status" value="1"/>
</dbReference>
<keyword evidence="7" id="KW-0175">Coiled coil</keyword>
<dbReference type="EC" id="2.7.13.3" evidence="2"/>
<dbReference type="FunFam" id="3.30.565.10:FF:000006">
    <property type="entry name" value="Sensor histidine kinase WalK"/>
    <property type="match status" value="1"/>
</dbReference>
<reference evidence="10" key="1">
    <citation type="submission" date="2021-01" db="EMBL/GenBank/DDBJ databases">
        <title>Fulvivirga kasyanovii gen. nov., sp nov., a novel member of the phylum Bacteroidetes isolated from seawater in a mussel farm.</title>
        <authorList>
            <person name="Zhao L.-H."/>
            <person name="Wang Z.-J."/>
        </authorList>
    </citation>
    <scope>NUCLEOTIDE SEQUENCE</scope>
    <source>
        <strain evidence="10">2943</strain>
    </source>
</reference>
<dbReference type="InterPro" id="IPR019734">
    <property type="entry name" value="TPR_rpt"/>
</dbReference>
<dbReference type="SMART" id="SM00388">
    <property type="entry name" value="HisKA"/>
    <property type="match status" value="1"/>
</dbReference>
<evidence type="ECO:0000256" key="4">
    <source>
        <dbReference type="ARBA" id="ARBA00022679"/>
    </source>
</evidence>
<dbReference type="Gene3D" id="1.25.40.10">
    <property type="entry name" value="Tetratricopeptide repeat domain"/>
    <property type="match status" value="1"/>
</dbReference>
<dbReference type="InterPro" id="IPR004358">
    <property type="entry name" value="Sig_transdc_His_kin-like_C"/>
</dbReference>
<dbReference type="Pfam" id="PF13424">
    <property type="entry name" value="TPR_12"/>
    <property type="match status" value="2"/>
</dbReference>
<protein>
    <recommendedName>
        <fullName evidence="2">histidine kinase</fullName>
        <ecNumber evidence="2">2.7.13.3</ecNumber>
    </recommendedName>
</protein>
<dbReference type="InterPro" id="IPR003661">
    <property type="entry name" value="HisK_dim/P_dom"/>
</dbReference>
<feature type="domain" description="Histidine kinase" evidence="9">
    <location>
        <begin position="426"/>
        <end position="644"/>
    </location>
</feature>
<dbReference type="Pfam" id="PF02518">
    <property type="entry name" value="HATPase_c"/>
    <property type="match status" value="1"/>
</dbReference>
<comment type="catalytic activity">
    <reaction evidence="1">
        <text>ATP + protein L-histidine = ADP + protein N-phospho-L-histidine.</text>
        <dbReference type="EC" id="2.7.13.3"/>
    </reaction>
</comment>
<dbReference type="EMBL" id="JAESIY010000010">
    <property type="protein sequence ID" value="MBL3658107.1"/>
    <property type="molecule type" value="Genomic_DNA"/>
</dbReference>
<feature type="coiled-coil region" evidence="7">
    <location>
        <begin position="388"/>
        <end position="419"/>
    </location>
</feature>
<evidence type="ECO:0000256" key="7">
    <source>
        <dbReference type="SAM" id="Coils"/>
    </source>
</evidence>
<dbReference type="SUPFAM" id="SSF48452">
    <property type="entry name" value="TPR-like"/>
    <property type="match status" value="1"/>
</dbReference>
<dbReference type="PANTHER" id="PTHR43711">
    <property type="entry name" value="TWO-COMPONENT HISTIDINE KINASE"/>
    <property type="match status" value="1"/>
</dbReference>
<keyword evidence="8" id="KW-0812">Transmembrane</keyword>
<dbReference type="Gene3D" id="3.30.565.10">
    <property type="entry name" value="Histidine kinase-like ATPase, C-terminal domain"/>
    <property type="match status" value="1"/>
</dbReference>
<keyword evidence="8" id="KW-0472">Membrane</keyword>
<accession>A0A937K2R2</accession>
<dbReference type="PRINTS" id="PR00344">
    <property type="entry name" value="BCTRLSENSOR"/>
</dbReference>
<feature type="transmembrane region" description="Helical" evidence="8">
    <location>
        <begin position="366"/>
        <end position="386"/>
    </location>
</feature>
<dbReference type="PANTHER" id="PTHR43711:SF31">
    <property type="entry name" value="HISTIDINE KINASE"/>
    <property type="match status" value="1"/>
</dbReference>
<keyword evidence="6" id="KW-0902">Two-component regulatory system</keyword>
<dbReference type="InterPro" id="IPR011990">
    <property type="entry name" value="TPR-like_helical_dom_sf"/>
</dbReference>
<dbReference type="InterPro" id="IPR050736">
    <property type="entry name" value="Sensor_HK_Regulatory"/>
</dbReference>
<dbReference type="Pfam" id="PF00512">
    <property type="entry name" value="HisKA"/>
    <property type="match status" value="1"/>
</dbReference>
<dbReference type="InterPro" id="IPR036097">
    <property type="entry name" value="HisK_dim/P_sf"/>
</dbReference>
<dbReference type="Gene3D" id="1.10.287.130">
    <property type="match status" value="1"/>
</dbReference>
<gene>
    <name evidence="10" type="ORF">JL102_18290</name>
</gene>
<dbReference type="SMART" id="SM00028">
    <property type="entry name" value="TPR"/>
    <property type="match status" value="5"/>
</dbReference>